<accession>A0A813HC62</accession>
<reference evidence="3" key="1">
    <citation type="submission" date="2021-02" db="EMBL/GenBank/DDBJ databases">
        <authorList>
            <person name="Dougan E. K."/>
            <person name="Rhodes N."/>
            <person name="Thang M."/>
            <person name="Chan C."/>
        </authorList>
    </citation>
    <scope>NUCLEOTIDE SEQUENCE</scope>
</reference>
<comment type="caution">
    <text evidence="3">The sequence shown here is derived from an EMBL/GenBank/DDBJ whole genome shotgun (WGS) entry which is preliminary data.</text>
</comment>
<evidence type="ECO:0008006" key="5">
    <source>
        <dbReference type="Google" id="ProtNLM"/>
    </source>
</evidence>
<sequence>MLHLPSENRVPKQSIGAFGVITPSSGDQLLHVNQAAARSTGAQNAEESRRESDMPRQVMSRALDVSRDLSRRESVRSVLISQRSKMPGELLRVCSRDRLGVGNGSMMDLSFPDLGEDAALPVLPGSVQARLDYAEHTARRRATSMLILSAVFGLLGFLVAAGLGMWRTYAGFDHEMNLEGLPFPSGQSYWPGSVSEMVNDPRTPSGKCWKCFQLIAAISLWLSWYPWELRNVYVGGGVKLCSSCHLRHAMPFLHARTFIPPIGMLMVVLIPIASPAYEDFEDTFASYIHLSGAVLMLGGHGLFEFYTLAYAEFVHIEHKERMIRWIFCLLCLFNGICFFTTGNVGSHAGLCCADVRRIPTEMDIASARAHGHAGIAIRNELARESGTTMLYDTASGRYLALKYVSYWCEVFAGFSMIAGLATIWFYAPERKIQLSDELPGVYSEVRKNEMRSMDEQLRHRFEMRQLQNLELRQEDTLARMRAELAEASYAAEAAALHRRRIVAQSHWTEEAEQARLWELQDAFEESRLAATLLDQRPKGLEEEQHAEACRFARRDSQEKHLE</sequence>
<feature type="transmembrane region" description="Helical" evidence="2">
    <location>
        <begin position="404"/>
        <end position="427"/>
    </location>
</feature>
<feature type="compositionally biased region" description="Polar residues" evidence="1">
    <location>
        <begin position="36"/>
        <end position="45"/>
    </location>
</feature>
<keyword evidence="2" id="KW-1133">Transmembrane helix</keyword>
<evidence type="ECO:0000313" key="3">
    <source>
        <dbReference type="EMBL" id="CAE8635261.1"/>
    </source>
</evidence>
<gene>
    <name evidence="3" type="ORF">PGLA1383_LOCUS50859</name>
</gene>
<protein>
    <recommendedName>
        <fullName evidence="5">Transmembrane protein</fullName>
    </recommendedName>
</protein>
<keyword evidence="4" id="KW-1185">Reference proteome</keyword>
<name>A0A813HC62_POLGL</name>
<evidence type="ECO:0000313" key="4">
    <source>
        <dbReference type="Proteomes" id="UP000654075"/>
    </source>
</evidence>
<feature type="transmembrane region" description="Helical" evidence="2">
    <location>
        <begin position="145"/>
        <end position="166"/>
    </location>
</feature>
<feature type="region of interest" description="Disordered" evidence="1">
    <location>
        <begin position="36"/>
        <end position="57"/>
    </location>
</feature>
<dbReference type="EMBL" id="CAJNNV010031265">
    <property type="protein sequence ID" value="CAE8635261.1"/>
    <property type="molecule type" value="Genomic_DNA"/>
</dbReference>
<dbReference type="AlphaFoldDB" id="A0A813HC62"/>
<keyword evidence="2" id="KW-0812">Transmembrane</keyword>
<feature type="transmembrane region" description="Helical" evidence="2">
    <location>
        <begin position="286"/>
        <end position="310"/>
    </location>
</feature>
<feature type="region of interest" description="Disordered" evidence="1">
    <location>
        <begin position="538"/>
        <end position="562"/>
    </location>
</feature>
<feature type="non-terminal residue" evidence="3">
    <location>
        <position position="562"/>
    </location>
</feature>
<dbReference type="Proteomes" id="UP000654075">
    <property type="component" value="Unassembled WGS sequence"/>
</dbReference>
<dbReference type="OrthoDB" id="410981at2759"/>
<feature type="transmembrane region" description="Helical" evidence="2">
    <location>
        <begin position="257"/>
        <end position="274"/>
    </location>
</feature>
<proteinExistence type="predicted"/>
<feature type="transmembrane region" description="Helical" evidence="2">
    <location>
        <begin position="322"/>
        <end position="341"/>
    </location>
</feature>
<keyword evidence="2" id="KW-0472">Membrane</keyword>
<organism evidence="3 4">
    <name type="scientific">Polarella glacialis</name>
    <name type="common">Dinoflagellate</name>
    <dbReference type="NCBI Taxonomy" id="89957"/>
    <lineage>
        <taxon>Eukaryota</taxon>
        <taxon>Sar</taxon>
        <taxon>Alveolata</taxon>
        <taxon>Dinophyceae</taxon>
        <taxon>Suessiales</taxon>
        <taxon>Suessiaceae</taxon>
        <taxon>Polarella</taxon>
    </lineage>
</organism>
<evidence type="ECO:0000256" key="1">
    <source>
        <dbReference type="SAM" id="MobiDB-lite"/>
    </source>
</evidence>
<evidence type="ECO:0000256" key="2">
    <source>
        <dbReference type="SAM" id="Phobius"/>
    </source>
</evidence>